<dbReference type="InterPro" id="IPR019533">
    <property type="entry name" value="Peptidase_S26"/>
</dbReference>
<keyword evidence="7" id="KW-0999">Mitochondrion inner membrane</keyword>
<dbReference type="Pfam" id="PF10502">
    <property type="entry name" value="Peptidase_S26"/>
    <property type="match status" value="2"/>
</dbReference>
<accession>A0AAZ3PEY2</accession>
<keyword evidence="5" id="KW-0645">Protease</keyword>
<reference evidence="16" key="3">
    <citation type="submission" date="2025-09" db="UniProtKB">
        <authorList>
            <consortium name="Ensembl"/>
        </authorList>
    </citation>
    <scope>IDENTIFICATION</scope>
</reference>
<evidence type="ECO:0000256" key="10">
    <source>
        <dbReference type="ARBA" id="ARBA00023128"/>
    </source>
</evidence>
<protein>
    <recommendedName>
        <fullName evidence="4">Mitochondrial inner membrane protease subunit 2</fullName>
    </recommendedName>
    <alternativeName>
        <fullName evidence="12">IMP2-like protein</fullName>
    </alternativeName>
</protein>
<dbReference type="PANTHER" id="PTHR46041">
    <property type="entry name" value="MITOCHONDRIAL INNER MEMBRANE PROTEASE SUBUNIT 2"/>
    <property type="match status" value="1"/>
</dbReference>
<evidence type="ECO:0000259" key="15">
    <source>
        <dbReference type="Pfam" id="PF10502"/>
    </source>
</evidence>
<keyword evidence="9 14" id="KW-1133">Transmembrane helix</keyword>
<evidence type="ECO:0000256" key="8">
    <source>
        <dbReference type="ARBA" id="ARBA00022801"/>
    </source>
</evidence>
<comment type="subcellular location">
    <subcellularLocation>
        <location evidence="1">Mitochondrion inner membrane</location>
        <topology evidence="1">Single-pass membrane protein</topology>
    </subcellularLocation>
</comment>
<comment type="similarity">
    <text evidence="2">Belongs to the peptidase S26 family. IMP2 subfamily.</text>
</comment>
<dbReference type="GO" id="GO:0006465">
    <property type="term" value="P:signal peptide processing"/>
    <property type="evidence" value="ECO:0007669"/>
    <property type="project" value="InterPro"/>
</dbReference>
<keyword evidence="11 14" id="KW-0472">Membrane</keyword>
<evidence type="ECO:0000256" key="12">
    <source>
        <dbReference type="ARBA" id="ARBA00032718"/>
    </source>
</evidence>
<reference evidence="17" key="1">
    <citation type="journal article" date="2018" name="PLoS ONE">
        <title>Chinook salmon (Oncorhynchus tshawytscha) genome and transcriptome.</title>
        <authorList>
            <person name="Christensen K.A."/>
            <person name="Leong J.S."/>
            <person name="Sakhrani D."/>
            <person name="Biagi C.A."/>
            <person name="Minkley D.R."/>
            <person name="Withler R.E."/>
            <person name="Rondeau E.B."/>
            <person name="Koop B.F."/>
            <person name="Devlin R.H."/>
        </authorList>
    </citation>
    <scope>NUCLEOTIDE SEQUENCE [LARGE SCALE GENOMIC DNA]</scope>
</reference>
<dbReference type="Proteomes" id="UP000694402">
    <property type="component" value="Unassembled WGS sequence"/>
</dbReference>
<feature type="domain" description="Peptidase S26" evidence="15">
    <location>
        <begin position="50"/>
        <end position="139"/>
    </location>
</feature>
<name>A0AAZ3PEY2_ONCTS</name>
<dbReference type="InterPro" id="IPR000223">
    <property type="entry name" value="Pept_S26A_signal_pept_1"/>
</dbReference>
<feature type="active site" evidence="13">
    <location>
        <position position="79"/>
    </location>
</feature>
<dbReference type="GO" id="GO:0004252">
    <property type="term" value="F:serine-type endopeptidase activity"/>
    <property type="evidence" value="ECO:0007669"/>
    <property type="project" value="InterPro"/>
</dbReference>
<evidence type="ECO:0000256" key="13">
    <source>
        <dbReference type="PIRSR" id="PIRSR600223-1"/>
    </source>
</evidence>
<evidence type="ECO:0000256" key="1">
    <source>
        <dbReference type="ARBA" id="ARBA00004434"/>
    </source>
</evidence>
<proteinExistence type="inferred from homology"/>
<dbReference type="SUPFAM" id="SSF51306">
    <property type="entry name" value="LexA/Signal peptidase"/>
    <property type="match status" value="1"/>
</dbReference>
<dbReference type="GeneTree" id="ENSGT00550000075044"/>
<dbReference type="GO" id="GO:0042720">
    <property type="term" value="C:mitochondrial inner membrane peptidase complex"/>
    <property type="evidence" value="ECO:0007669"/>
    <property type="project" value="InterPro"/>
</dbReference>
<evidence type="ECO:0000256" key="5">
    <source>
        <dbReference type="ARBA" id="ARBA00022670"/>
    </source>
</evidence>
<keyword evidence="17" id="KW-1185">Reference proteome</keyword>
<feature type="active site" evidence="13">
    <location>
        <position position="128"/>
    </location>
</feature>
<dbReference type="Ensembl" id="ENSOTST00005192349.1">
    <property type="protein sequence ID" value="ENSOTSP00005114409.1"/>
    <property type="gene ID" value="ENSOTSG00005068431.1"/>
</dbReference>
<evidence type="ECO:0000256" key="6">
    <source>
        <dbReference type="ARBA" id="ARBA00022692"/>
    </source>
</evidence>
<evidence type="ECO:0000256" key="7">
    <source>
        <dbReference type="ARBA" id="ARBA00022792"/>
    </source>
</evidence>
<dbReference type="AlphaFoldDB" id="A0AAZ3PEY2"/>
<dbReference type="PRINTS" id="PR00727">
    <property type="entry name" value="LEADERPTASE"/>
</dbReference>
<dbReference type="InterPro" id="IPR036286">
    <property type="entry name" value="LexA/Signal_pep-like_sf"/>
</dbReference>
<dbReference type="Gene3D" id="2.10.109.10">
    <property type="entry name" value="Umud Fragment, subunit A"/>
    <property type="match status" value="1"/>
</dbReference>
<evidence type="ECO:0000256" key="3">
    <source>
        <dbReference type="ARBA" id="ARBA00011805"/>
    </source>
</evidence>
<dbReference type="InterPro" id="IPR037730">
    <property type="entry name" value="IMP2"/>
</dbReference>
<evidence type="ECO:0000313" key="17">
    <source>
        <dbReference type="Proteomes" id="UP000694402"/>
    </source>
</evidence>
<gene>
    <name evidence="16" type="primary">IMMP2L</name>
</gene>
<comment type="subunit">
    <text evidence="3">Heterodimer of 2 subunits, IMMPL1 and IMMPL2.</text>
</comment>
<dbReference type="CDD" id="cd06530">
    <property type="entry name" value="S26_SPase_I"/>
    <property type="match status" value="1"/>
</dbReference>
<evidence type="ECO:0000256" key="14">
    <source>
        <dbReference type="SAM" id="Phobius"/>
    </source>
</evidence>
<dbReference type="PROSITE" id="PS00761">
    <property type="entry name" value="SPASE_I_3"/>
    <property type="match status" value="1"/>
</dbReference>
<keyword evidence="8" id="KW-0378">Hydrolase</keyword>
<feature type="domain" description="Peptidase S26" evidence="15">
    <location>
        <begin position="145"/>
        <end position="188"/>
    </location>
</feature>
<reference evidence="16" key="2">
    <citation type="submission" date="2025-08" db="UniProtKB">
        <authorList>
            <consortium name="Ensembl"/>
        </authorList>
    </citation>
    <scope>IDENTIFICATION</scope>
</reference>
<dbReference type="FunFam" id="2.10.109.10:FF:000005">
    <property type="entry name" value="Mitochondrial inner membrane protease subunit"/>
    <property type="match status" value="1"/>
</dbReference>
<dbReference type="GO" id="GO:0006627">
    <property type="term" value="P:protein processing involved in protein targeting to mitochondrion"/>
    <property type="evidence" value="ECO:0007669"/>
    <property type="project" value="InterPro"/>
</dbReference>
<sequence>MPCTRLNRHSLGPGGVLVGVPEVTERRTSTEVKYLVMAQQAGAGRRYIRAFVSGFFVAVPVTVTVLDRFAYVARVEGASMQPSLNPEGNVTGSDVVLLNRWSVRNYQVRRGDIVSVLSPKNPQQKIIKRVIALEGDFIKTLGYKNRYLRVPDGHFWIEGDHHGHSLDSNSFGPVSLGLVHGRASHIIWPPNRWQRIEPSLPPERKPLLNWHGDTTEEED</sequence>
<evidence type="ECO:0000256" key="4">
    <source>
        <dbReference type="ARBA" id="ARBA00013650"/>
    </source>
</evidence>
<keyword evidence="6 14" id="KW-0812">Transmembrane</keyword>
<keyword evidence="10" id="KW-0496">Mitochondrion</keyword>
<dbReference type="PANTHER" id="PTHR46041:SF2">
    <property type="entry name" value="MITOCHONDRIAL INNER MEMBRANE PROTEASE SUBUNIT 2"/>
    <property type="match status" value="1"/>
</dbReference>
<evidence type="ECO:0000256" key="9">
    <source>
        <dbReference type="ARBA" id="ARBA00022989"/>
    </source>
</evidence>
<dbReference type="InterPro" id="IPR019758">
    <property type="entry name" value="Pept_S26A_signal_pept_1_CS"/>
</dbReference>
<evidence type="ECO:0000313" key="16">
    <source>
        <dbReference type="Ensembl" id="ENSOTSP00005114409.1"/>
    </source>
</evidence>
<evidence type="ECO:0000256" key="11">
    <source>
        <dbReference type="ARBA" id="ARBA00023136"/>
    </source>
</evidence>
<organism evidence="16 17">
    <name type="scientific">Oncorhynchus tshawytscha</name>
    <name type="common">Chinook salmon</name>
    <name type="synonym">Salmo tshawytscha</name>
    <dbReference type="NCBI Taxonomy" id="74940"/>
    <lineage>
        <taxon>Eukaryota</taxon>
        <taxon>Metazoa</taxon>
        <taxon>Chordata</taxon>
        <taxon>Craniata</taxon>
        <taxon>Vertebrata</taxon>
        <taxon>Euteleostomi</taxon>
        <taxon>Actinopterygii</taxon>
        <taxon>Neopterygii</taxon>
        <taxon>Teleostei</taxon>
        <taxon>Protacanthopterygii</taxon>
        <taxon>Salmoniformes</taxon>
        <taxon>Salmonidae</taxon>
        <taxon>Salmoninae</taxon>
        <taxon>Oncorhynchus</taxon>
    </lineage>
</organism>
<feature type="transmembrane region" description="Helical" evidence="14">
    <location>
        <begin position="47"/>
        <end position="66"/>
    </location>
</feature>
<evidence type="ECO:0000256" key="2">
    <source>
        <dbReference type="ARBA" id="ARBA00007066"/>
    </source>
</evidence>